<organism evidence="1 2">
    <name type="scientific">Gigaspora margarita</name>
    <dbReference type="NCBI Taxonomy" id="4874"/>
    <lineage>
        <taxon>Eukaryota</taxon>
        <taxon>Fungi</taxon>
        <taxon>Fungi incertae sedis</taxon>
        <taxon>Mucoromycota</taxon>
        <taxon>Glomeromycotina</taxon>
        <taxon>Glomeromycetes</taxon>
        <taxon>Diversisporales</taxon>
        <taxon>Gigasporaceae</taxon>
        <taxon>Gigaspora</taxon>
    </lineage>
</organism>
<dbReference type="Proteomes" id="UP000789901">
    <property type="component" value="Unassembled WGS sequence"/>
</dbReference>
<name>A0ABN7X9E5_GIGMA</name>
<gene>
    <name evidence="1" type="ORF">GMARGA_LOCUS40679</name>
</gene>
<evidence type="ECO:0000313" key="1">
    <source>
        <dbReference type="EMBL" id="CAG8851331.1"/>
    </source>
</evidence>
<evidence type="ECO:0000313" key="2">
    <source>
        <dbReference type="Proteomes" id="UP000789901"/>
    </source>
</evidence>
<dbReference type="EMBL" id="CAJVQB010105498">
    <property type="protein sequence ID" value="CAG8851331.1"/>
    <property type="molecule type" value="Genomic_DNA"/>
</dbReference>
<accession>A0ABN7X9E5</accession>
<comment type="caution">
    <text evidence="1">The sequence shown here is derived from an EMBL/GenBank/DDBJ whole genome shotgun (WGS) entry which is preliminary data.</text>
</comment>
<protein>
    <submittedName>
        <fullName evidence="1">14983_t:CDS:1</fullName>
    </submittedName>
</protein>
<reference evidence="1 2" key="1">
    <citation type="submission" date="2021-06" db="EMBL/GenBank/DDBJ databases">
        <authorList>
            <person name="Kallberg Y."/>
            <person name="Tangrot J."/>
            <person name="Rosling A."/>
        </authorList>
    </citation>
    <scope>NUCLEOTIDE SEQUENCE [LARGE SCALE GENOMIC DNA]</scope>
    <source>
        <strain evidence="1 2">120-4 pot B 10/14</strain>
    </source>
</reference>
<feature type="non-terminal residue" evidence="1">
    <location>
        <position position="78"/>
    </location>
</feature>
<keyword evidence="2" id="KW-1185">Reference proteome</keyword>
<proteinExistence type="predicted"/>
<sequence length="78" mass="9176">MQIENIKFQLKELRVLLKIPSFRKIFRCQNESNPDDNRISEIQQGIDIEKELFLINSNKIANLEDEKKLIVQLSESTS</sequence>